<feature type="transmembrane region" description="Helical" evidence="5">
    <location>
        <begin position="95"/>
        <end position="119"/>
    </location>
</feature>
<evidence type="ECO:0000256" key="4">
    <source>
        <dbReference type="ARBA" id="ARBA00023136"/>
    </source>
</evidence>
<dbReference type="EMBL" id="CP053587">
    <property type="protein sequence ID" value="WNZ27786.1"/>
    <property type="molecule type" value="Genomic_DNA"/>
</dbReference>
<proteinExistence type="predicted"/>
<feature type="transmembrane region" description="Helical" evidence="5">
    <location>
        <begin position="6"/>
        <end position="25"/>
    </location>
</feature>
<keyword evidence="2 5" id="KW-0812">Transmembrane</keyword>
<dbReference type="Gene3D" id="1.20.1530.20">
    <property type="match status" value="1"/>
</dbReference>
<feature type="transmembrane region" description="Helical" evidence="5">
    <location>
        <begin position="192"/>
        <end position="211"/>
    </location>
</feature>
<accession>A0AA96WQX7</accession>
<feature type="transmembrane region" description="Helical" evidence="5">
    <location>
        <begin position="37"/>
        <end position="58"/>
    </location>
</feature>
<name>A0AA96WQX7_9CYAN</name>
<dbReference type="Pfam" id="PF01758">
    <property type="entry name" value="SBF"/>
    <property type="match status" value="1"/>
</dbReference>
<feature type="transmembrane region" description="Helical" evidence="5">
    <location>
        <begin position="131"/>
        <end position="154"/>
    </location>
</feature>
<sequence>MNIIALAFNLSMMATVFAYGLRARSDDLNYLFRRPRLLFVSLLAMFVVVPTAALLLAMTLDLPLGAKVAMVALAISPTSPLLPKQERESGGHGSYAVGLSVTVVLLSQLITPGLVVFLGRLMSKPFALDPLAVVELMLVVALLPLIAGMIVRKLLGVGVEQASEPIMRIANIVMLVALVVVLAITLPKVWSFVSVMVVLAFTLYNLAAFAIGDLLGGTQPDHAIVLAFSCANRHPAIPLTIAAASYPGQNFAVAIILCLIVNGIVAKLYLSWRRQQVVALK</sequence>
<evidence type="ECO:0000256" key="1">
    <source>
        <dbReference type="ARBA" id="ARBA00004141"/>
    </source>
</evidence>
<organism evidence="6">
    <name type="scientific">Leptolyngbya sp. NK1-12</name>
    <dbReference type="NCBI Taxonomy" id="2547451"/>
    <lineage>
        <taxon>Bacteria</taxon>
        <taxon>Bacillati</taxon>
        <taxon>Cyanobacteriota</taxon>
        <taxon>Cyanophyceae</taxon>
        <taxon>Leptolyngbyales</taxon>
        <taxon>Leptolyngbyaceae</taxon>
        <taxon>Leptolyngbya group</taxon>
        <taxon>Leptolyngbya</taxon>
    </lineage>
</organism>
<dbReference type="RefSeq" id="WP_316436272.1">
    <property type="nucleotide sequence ID" value="NZ_CP053587.1"/>
</dbReference>
<comment type="subcellular location">
    <subcellularLocation>
        <location evidence="1">Membrane</location>
        <topology evidence="1">Multi-pass membrane protein</topology>
    </subcellularLocation>
</comment>
<keyword evidence="3 5" id="KW-1133">Transmembrane helix</keyword>
<evidence type="ECO:0000313" key="6">
    <source>
        <dbReference type="EMBL" id="WNZ27786.1"/>
    </source>
</evidence>
<dbReference type="InterPro" id="IPR038770">
    <property type="entry name" value="Na+/solute_symporter_sf"/>
</dbReference>
<feature type="transmembrane region" description="Helical" evidence="5">
    <location>
        <begin position="251"/>
        <end position="270"/>
    </location>
</feature>
<dbReference type="InterPro" id="IPR002657">
    <property type="entry name" value="BilAc:Na_symport/Acr3"/>
</dbReference>
<protein>
    <recommendedName>
        <fullName evidence="7">Sodium dependent transporter</fullName>
    </recommendedName>
</protein>
<keyword evidence="4 5" id="KW-0472">Membrane</keyword>
<evidence type="ECO:0000256" key="3">
    <source>
        <dbReference type="ARBA" id="ARBA00022989"/>
    </source>
</evidence>
<gene>
    <name evidence="6" type="ORF">HJG54_33690</name>
</gene>
<evidence type="ECO:0000256" key="5">
    <source>
        <dbReference type="SAM" id="Phobius"/>
    </source>
</evidence>
<feature type="transmembrane region" description="Helical" evidence="5">
    <location>
        <begin position="166"/>
        <end position="186"/>
    </location>
</feature>
<dbReference type="AlphaFoldDB" id="A0AA96WQX7"/>
<dbReference type="GO" id="GO:0016020">
    <property type="term" value="C:membrane"/>
    <property type="evidence" value="ECO:0007669"/>
    <property type="project" value="UniProtKB-SubCell"/>
</dbReference>
<reference evidence="6" key="1">
    <citation type="submission" date="2020-05" db="EMBL/GenBank/DDBJ databases">
        <authorList>
            <person name="Zhu T."/>
            <person name="Keshari N."/>
            <person name="Lu X."/>
        </authorList>
    </citation>
    <scope>NUCLEOTIDE SEQUENCE</scope>
    <source>
        <strain evidence="6">NK1-12</strain>
    </source>
</reference>
<evidence type="ECO:0008006" key="7">
    <source>
        <dbReference type="Google" id="ProtNLM"/>
    </source>
</evidence>
<evidence type="ECO:0000256" key="2">
    <source>
        <dbReference type="ARBA" id="ARBA00022692"/>
    </source>
</evidence>